<dbReference type="Gene3D" id="3.30.910.20">
    <property type="entry name" value="Skp domain"/>
    <property type="match status" value="1"/>
</dbReference>
<dbReference type="Proteomes" id="UP000832034">
    <property type="component" value="Chromosome"/>
</dbReference>
<evidence type="ECO:0000313" key="5">
    <source>
        <dbReference type="EMBL" id="UOO92139.1"/>
    </source>
</evidence>
<feature type="coiled-coil region" evidence="3">
    <location>
        <begin position="31"/>
        <end position="103"/>
    </location>
</feature>
<evidence type="ECO:0000256" key="2">
    <source>
        <dbReference type="ARBA" id="ARBA00022729"/>
    </source>
</evidence>
<gene>
    <name evidence="5" type="ORF">LVJ81_11015</name>
</gene>
<dbReference type="EMBL" id="CP091512">
    <property type="protein sequence ID" value="UOO92139.1"/>
    <property type="molecule type" value="Genomic_DNA"/>
</dbReference>
<reference evidence="5" key="1">
    <citation type="submission" date="2021-12" db="EMBL/GenBank/DDBJ databases">
        <authorList>
            <person name="Veyrier F.J."/>
        </authorList>
    </citation>
    <scope>NUCLEOTIDE SEQUENCE</scope>
    <source>
        <strain evidence="5">SAG 1488-6</strain>
    </source>
</reference>
<sequence>MLQKASVALLLMATASASWADAVQKIGFMDAERVYRESKDAQQINNKLQKEFSSQFEQLQRLEVQGFELQKKMLTVRMSEQERQRQQAKMASLNKQYLELKRTTDEEYQLRRNEEFASMQIKANKALVELAKQGNYDVIVKDVVYVRSEFDITDQLIQILNRR</sequence>
<evidence type="ECO:0000256" key="4">
    <source>
        <dbReference type="SAM" id="SignalP"/>
    </source>
</evidence>
<organism evidence="5 6">
    <name type="scientific">Vitreoscilla stercoraria</name>
    <dbReference type="NCBI Taxonomy" id="61"/>
    <lineage>
        <taxon>Bacteria</taxon>
        <taxon>Pseudomonadati</taxon>
        <taxon>Pseudomonadota</taxon>
        <taxon>Betaproteobacteria</taxon>
        <taxon>Neisseriales</taxon>
        <taxon>Neisseriaceae</taxon>
        <taxon>Vitreoscilla</taxon>
    </lineage>
</organism>
<dbReference type="InterPro" id="IPR024930">
    <property type="entry name" value="Skp_dom_sf"/>
</dbReference>
<keyword evidence="6" id="KW-1185">Reference proteome</keyword>
<dbReference type="PANTHER" id="PTHR35089:SF1">
    <property type="entry name" value="CHAPERONE PROTEIN SKP"/>
    <property type="match status" value="1"/>
</dbReference>
<reference evidence="5" key="2">
    <citation type="journal article" date="2022" name="Res Sq">
        <title>Evolution of multicellular longitudinally dividing oral cavity symbionts (Neisseriaceae).</title>
        <authorList>
            <person name="Nyongesa S."/>
            <person name="Weber P."/>
            <person name="Bernet E."/>
            <person name="Pullido F."/>
            <person name="Nieckarz M."/>
            <person name="Delaby M."/>
            <person name="Nieves C."/>
            <person name="Viehboeck T."/>
            <person name="Krause N."/>
            <person name="Rivera-Millot A."/>
            <person name="Nakamura A."/>
            <person name="Vischer N."/>
            <person name="VanNieuwenhze M."/>
            <person name="Brun Y."/>
            <person name="Cava F."/>
            <person name="Bulgheresi S."/>
            <person name="Veyrier F."/>
        </authorList>
    </citation>
    <scope>NUCLEOTIDE SEQUENCE</scope>
    <source>
        <strain evidence="5">SAG 1488-6</strain>
    </source>
</reference>
<dbReference type="SUPFAM" id="SSF111384">
    <property type="entry name" value="OmpH-like"/>
    <property type="match status" value="1"/>
</dbReference>
<keyword evidence="3" id="KW-0175">Coiled coil</keyword>
<keyword evidence="2 4" id="KW-0732">Signal</keyword>
<proteinExistence type="inferred from homology"/>
<dbReference type="SMART" id="SM00935">
    <property type="entry name" value="OmpH"/>
    <property type="match status" value="1"/>
</dbReference>
<name>A0ABY4E8R2_VITST</name>
<dbReference type="PANTHER" id="PTHR35089">
    <property type="entry name" value="CHAPERONE PROTEIN SKP"/>
    <property type="match status" value="1"/>
</dbReference>
<feature type="signal peptide" evidence="4">
    <location>
        <begin position="1"/>
        <end position="20"/>
    </location>
</feature>
<feature type="chain" id="PRO_5047547727" evidence="4">
    <location>
        <begin position="21"/>
        <end position="163"/>
    </location>
</feature>
<dbReference type="InterPro" id="IPR005632">
    <property type="entry name" value="Chaperone_Skp"/>
</dbReference>
<evidence type="ECO:0000313" key="6">
    <source>
        <dbReference type="Proteomes" id="UP000832034"/>
    </source>
</evidence>
<dbReference type="RefSeq" id="WP_169708870.1">
    <property type="nucleotide sequence ID" value="NZ_CP091512.1"/>
</dbReference>
<dbReference type="Pfam" id="PF03938">
    <property type="entry name" value="OmpH"/>
    <property type="match status" value="1"/>
</dbReference>
<protein>
    <submittedName>
        <fullName evidence="5">OmpH family outer membrane protein</fullName>
    </submittedName>
</protein>
<comment type="similarity">
    <text evidence="1">Belongs to the Skp family.</text>
</comment>
<accession>A0ABY4E8R2</accession>
<evidence type="ECO:0000256" key="3">
    <source>
        <dbReference type="SAM" id="Coils"/>
    </source>
</evidence>
<evidence type="ECO:0000256" key="1">
    <source>
        <dbReference type="ARBA" id="ARBA00009091"/>
    </source>
</evidence>